<accession>A0AA40GAQ7</accession>
<evidence type="ECO:0000256" key="1">
    <source>
        <dbReference type="SAM" id="MobiDB-lite"/>
    </source>
</evidence>
<proteinExistence type="predicted"/>
<comment type="caution">
    <text evidence="2">The sequence shown here is derived from an EMBL/GenBank/DDBJ whole genome shotgun (WGS) entry which is preliminary data.</text>
</comment>
<sequence length="108" mass="12707">MINIKIRDIDARHAYTKTPFLRKDWFHPCGVCADPILIPNVTHTRAWGLDNKAYQDRIIGYRKLYENSVRDTLVETKIIVLVQRHCVRHDRDASPKWRTPPKRSSRGV</sequence>
<name>A0AA40GAQ7_9HYME</name>
<dbReference type="Proteomes" id="UP001177670">
    <property type="component" value="Unassembled WGS sequence"/>
</dbReference>
<keyword evidence="3" id="KW-1185">Reference proteome</keyword>
<organism evidence="2 3">
    <name type="scientific">Melipona bicolor</name>
    <dbReference type="NCBI Taxonomy" id="60889"/>
    <lineage>
        <taxon>Eukaryota</taxon>
        <taxon>Metazoa</taxon>
        <taxon>Ecdysozoa</taxon>
        <taxon>Arthropoda</taxon>
        <taxon>Hexapoda</taxon>
        <taxon>Insecta</taxon>
        <taxon>Pterygota</taxon>
        <taxon>Neoptera</taxon>
        <taxon>Endopterygota</taxon>
        <taxon>Hymenoptera</taxon>
        <taxon>Apocrita</taxon>
        <taxon>Aculeata</taxon>
        <taxon>Apoidea</taxon>
        <taxon>Anthophila</taxon>
        <taxon>Apidae</taxon>
        <taxon>Melipona</taxon>
    </lineage>
</organism>
<dbReference type="AlphaFoldDB" id="A0AA40GAQ7"/>
<dbReference type="EMBL" id="JAHYIQ010000003">
    <property type="protein sequence ID" value="KAK1133617.1"/>
    <property type="molecule type" value="Genomic_DNA"/>
</dbReference>
<reference evidence="2" key="1">
    <citation type="submission" date="2021-10" db="EMBL/GenBank/DDBJ databases">
        <title>Melipona bicolor Genome sequencing and assembly.</title>
        <authorList>
            <person name="Araujo N.S."/>
            <person name="Arias M.C."/>
        </authorList>
    </citation>
    <scope>NUCLEOTIDE SEQUENCE</scope>
    <source>
        <strain evidence="2">USP_2M_L1-L4_2017</strain>
        <tissue evidence="2">Whole body</tissue>
    </source>
</reference>
<feature type="compositionally biased region" description="Basic residues" evidence="1">
    <location>
        <begin position="99"/>
        <end position="108"/>
    </location>
</feature>
<gene>
    <name evidence="2" type="ORF">K0M31_011418</name>
</gene>
<feature type="region of interest" description="Disordered" evidence="1">
    <location>
        <begin position="89"/>
        <end position="108"/>
    </location>
</feature>
<protein>
    <submittedName>
        <fullName evidence="2">Uncharacterized protein</fullName>
    </submittedName>
</protein>
<evidence type="ECO:0000313" key="2">
    <source>
        <dbReference type="EMBL" id="KAK1133617.1"/>
    </source>
</evidence>
<evidence type="ECO:0000313" key="3">
    <source>
        <dbReference type="Proteomes" id="UP001177670"/>
    </source>
</evidence>